<dbReference type="Pfam" id="PF04191">
    <property type="entry name" value="PEMT"/>
    <property type="match status" value="1"/>
</dbReference>
<dbReference type="GO" id="GO:0012505">
    <property type="term" value="C:endomembrane system"/>
    <property type="evidence" value="ECO:0007669"/>
    <property type="project" value="UniProtKB-SubCell"/>
</dbReference>
<evidence type="ECO:0000256" key="1">
    <source>
        <dbReference type="ARBA" id="ARBA00004127"/>
    </source>
</evidence>
<dbReference type="Gene3D" id="1.20.120.1630">
    <property type="match status" value="1"/>
</dbReference>
<dbReference type="PANTHER" id="PTHR12714:SF24">
    <property type="entry name" value="SLR1182 PROTEIN"/>
    <property type="match status" value="1"/>
</dbReference>
<evidence type="ECO:0000256" key="2">
    <source>
        <dbReference type="ARBA" id="ARBA00022692"/>
    </source>
</evidence>
<protein>
    <submittedName>
        <fullName evidence="6">Isoprenylcysteine carboxylmethyltransferase family protein</fullName>
        <ecNumber evidence="6">2.1.1.100</ecNumber>
        <ecNumber evidence="6">2.1.1.334</ecNumber>
    </submittedName>
</protein>
<keyword evidence="3 5" id="KW-1133">Transmembrane helix</keyword>
<dbReference type="PANTHER" id="PTHR12714">
    <property type="entry name" value="PROTEIN-S ISOPRENYLCYSTEINE O-METHYLTRANSFERASE"/>
    <property type="match status" value="1"/>
</dbReference>
<sequence length="155" mass="16192">MPNIPPVVVAGAAGLTQLVLARGARSGKSAWALGGLVAGAAATLAGSAVTTFQHVGTTVDPMEVDRAKALVDRGPFRFTRNPMYLGITGVLLGHAIARRSVLATLPVAGFMAVMSATQIPREEAALTAKFGSAYTEYLRRVPRWLGPIGEASHRQ</sequence>
<evidence type="ECO:0000256" key="3">
    <source>
        <dbReference type="ARBA" id="ARBA00022989"/>
    </source>
</evidence>
<feature type="transmembrane region" description="Helical" evidence="5">
    <location>
        <begin position="31"/>
        <end position="52"/>
    </location>
</feature>
<gene>
    <name evidence="6" type="ORF">V5R04_03295</name>
</gene>
<evidence type="ECO:0000313" key="6">
    <source>
        <dbReference type="EMBL" id="XBH22267.1"/>
    </source>
</evidence>
<dbReference type="GO" id="GO:0004671">
    <property type="term" value="F:protein C-terminal S-isoprenylcysteine carboxyl O-methyltransferase activity"/>
    <property type="evidence" value="ECO:0007669"/>
    <property type="project" value="UniProtKB-EC"/>
</dbReference>
<dbReference type="EC" id="2.1.1.334" evidence="6"/>
<accession>A0AAU7DVR0</accession>
<keyword evidence="6" id="KW-0808">Transferase</keyword>
<keyword evidence="2 5" id="KW-0812">Transmembrane</keyword>
<organism evidence="6">
    <name type="scientific">Jonesiaceae bacterium BS-20</name>
    <dbReference type="NCBI Taxonomy" id="3120821"/>
    <lineage>
        <taxon>Bacteria</taxon>
        <taxon>Bacillati</taxon>
        <taxon>Actinomycetota</taxon>
        <taxon>Actinomycetes</taxon>
        <taxon>Micrococcales</taxon>
        <taxon>Jonesiaceae</taxon>
    </lineage>
</organism>
<keyword evidence="4 5" id="KW-0472">Membrane</keyword>
<comment type="subcellular location">
    <subcellularLocation>
        <location evidence="1">Endomembrane system</location>
        <topology evidence="1">Multi-pass membrane protein</topology>
    </subcellularLocation>
</comment>
<reference evidence="6" key="1">
    <citation type="submission" date="2024-02" db="EMBL/GenBank/DDBJ databases">
        <title>Tomenella chthoni gen. nov. sp. nov., a member of the family Jonesiaceae isolated from bat guano.</title>
        <authorList>
            <person name="Miller S.L."/>
            <person name="King J."/>
            <person name="Sankaranarayanan K."/>
            <person name="Lawson P.A."/>
        </authorList>
    </citation>
    <scope>NUCLEOTIDE SEQUENCE</scope>
    <source>
        <strain evidence="6">BS-20</strain>
    </source>
</reference>
<evidence type="ECO:0000256" key="5">
    <source>
        <dbReference type="SAM" id="Phobius"/>
    </source>
</evidence>
<proteinExistence type="predicted"/>
<dbReference type="InterPro" id="IPR007318">
    <property type="entry name" value="Phopholipid_MeTrfase"/>
</dbReference>
<dbReference type="EC" id="2.1.1.100" evidence="6"/>
<evidence type="ECO:0000256" key="4">
    <source>
        <dbReference type="ARBA" id="ARBA00023136"/>
    </source>
</evidence>
<dbReference type="GO" id="GO:0032259">
    <property type="term" value="P:methylation"/>
    <property type="evidence" value="ECO:0007669"/>
    <property type="project" value="UniProtKB-KW"/>
</dbReference>
<dbReference type="AlphaFoldDB" id="A0AAU7DVR0"/>
<keyword evidence="6" id="KW-0489">Methyltransferase</keyword>
<name>A0AAU7DVR0_9MICO</name>
<dbReference type="EMBL" id="CP146203">
    <property type="protein sequence ID" value="XBH22267.1"/>
    <property type="molecule type" value="Genomic_DNA"/>
</dbReference>